<proteinExistence type="inferred from homology"/>
<comment type="caution">
    <text evidence="7">The sequence shown here is derived from an EMBL/GenBank/DDBJ whole genome shotgun (WGS) entry which is preliminary data.</text>
</comment>
<feature type="domain" description="RlpA-like protein double-psi beta-barrel" evidence="6">
    <location>
        <begin position="35"/>
        <end position="125"/>
    </location>
</feature>
<evidence type="ECO:0000256" key="4">
    <source>
        <dbReference type="RuleBase" id="RU003495"/>
    </source>
</evidence>
<dbReference type="CDD" id="cd22268">
    <property type="entry name" value="DPBB_RlpA-like"/>
    <property type="match status" value="1"/>
</dbReference>
<evidence type="ECO:0000256" key="2">
    <source>
        <dbReference type="ARBA" id="ARBA00023316"/>
    </source>
</evidence>
<dbReference type="Pfam" id="PF03330">
    <property type="entry name" value="DPBB_1"/>
    <property type="match status" value="1"/>
</dbReference>
<keyword evidence="1 3" id="KW-0456">Lyase</keyword>
<dbReference type="PANTHER" id="PTHR34183:SF8">
    <property type="entry name" value="ENDOLYTIC PEPTIDOGLYCAN TRANSGLYCOSYLASE RLPA-RELATED"/>
    <property type="match status" value="1"/>
</dbReference>
<dbReference type="SUPFAM" id="SSF50685">
    <property type="entry name" value="Barwin-like endoglucanases"/>
    <property type="match status" value="1"/>
</dbReference>
<keyword evidence="5" id="KW-0175">Coiled coil</keyword>
<organism evidence="7 8">
    <name type="scientific">Avrilella dinanensis</name>
    <dbReference type="NCBI Taxonomy" id="2008672"/>
    <lineage>
        <taxon>Bacteria</taxon>
        <taxon>Pseudomonadati</taxon>
        <taxon>Bacteroidota</taxon>
        <taxon>Flavobacteriia</taxon>
        <taxon>Flavobacteriales</taxon>
        <taxon>Flavobacteriaceae</taxon>
        <taxon>Avrilella</taxon>
    </lineage>
</organism>
<reference evidence="7 8" key="1">
    <citation type="submission" date="2017-06" db="EMBL/GenBank/DDBJ databases">
        <title>Description of Avrilella dinanensis gen. nov. sp. nov.</title>
        <authorList>
            <person name="Leyer C."/>
            <person name="Sassi M."/>
            <person name="Minet J."/>
            <person name="Kayal S."/>
            <person name="Cattoir V."/>
        </authorList>
    </citation>
    <scope>NUCLEOTIDE SEQUENCE [LARGE SCALE GENOMIC DNA]</scope>
    <source>
        <strain evidence="7 8">UR159</strain>
    </source>
</reference>
<evidence type="ECO:0000313" key="8">
    <source>
        <dbReference type="Proteomes" id="UP000231960"/>
    </source>
</evidence>
<evidence type="ECO:0000313" key="7">
    <source>
        <dbReference type="EMBL" id="PJR05040.1"/>
    </source>
</evidence>
<dbReference type="GO" id="GO:0000270">
    <property type="term" value="P:peptidoglycan metabolic process"/>
    <property type="evidence" value="ECO:0007669"/>
    <property type="project" value="UniProtKB-UniRule"/>
</dbReference>
<dbReference type="OrthoDB" id="9779128at2"/>
<feature type="coiled-coil region" evidence="5">
    <location>
        <begin position="8"/>
        <end position="35"/>
    </location>
</feature>
<dbReference type="EMBL" id="NIPO01000001">
    <property type="protein sequence ID" value="PJR05040.1"/>
    <property type="molecule type" value="Genomic_DNA"/>
</dbReference>
<dbReference type="GO" id="GO:0008932">
    <property type="term" value="F:lytic endotransglycosylase activity"/>
    <property type="evidence" value="ECO:0007669"/>
    <property type="project" value="UniProtKB-UniRule"/>
</dbReference>
<keyword evidence="8" id="KW-1185">Reference proteome</keyword>
<keyword evidence="2 3" id="KW-0961">Cell wall biogenesis/degradation</keyword>
<dbReference type="InterPro" id="IPR036908">
    <property type="entry name" value="RlpA-like_sf"/>
</dbReference>
<evidence type="ECO:0000259" key="6">
    <source>
        <dbReference type="Pfam" id="PF03330"/>
    </source>
</evidence>
<comment type="function">
    <text evidence="3">Lytic transglycosylase with a strong preference for naked glycan strands that lack stem peptides.</text>
</comment>
<accession>A0A2M9R852</accession>
<evidence type="ECO:0000256" key="3">
    <source>
        <dbReference type="HAMAP-Rule" id="MF_02071"/>
    </source>
</evidence>
<dbReference type="Gene3D" id="2.40.40.10">
    <property type="entry name" value="RlpA-like domain"/>
    <property type="match status" value="1"/>
</dbReference>
<dbReference type="Proteomes" id="UP000231960">
    <property type="component" value="Unassembled WGS sequence"/>
</dbReference>
<comment type="similarity">
    <text evidence="3 4">Belongs to the RlpA family.</text>
</comment>
<dbReference type="PANTHER" id="PTHR34183">
    <property type="entry name" value="ENDOLYTIC PEPTIDOGLYCAN TRANSGLYCOSYLASE RLPA"/>
    <property type="match status" value="1"/>
</dbReference>
<protein>
    <recommendedName>
        <fullName evidence="3">Probable endolytic peptidoglycan transglycosylase RlpA</fullName>
        <ecNumber evidence="3">4.2.2.-</ecNumber>
    </recommendedName>
</protein>
<dbReference type="AlphaFoldDB" id="A0A2M9R852"/>
<dbReference type="InterPro" id="IPR012997">
    <property type="entry name" value="RplA"/>
</dbReference>
<sequence length="165" mass="18888">MIAEKREEIELSEKIEDINRSLLELEEDVELLHSTTKASYYHDKFNKRKTANGEIFDNNKFTAAHKTLPFGSQVKVTNLSNGKSVIVTINDRGPFVKGRKIDLSKAAFKEITNSNSTKRGILQVKIEKLPDGYEKSREELLTDLEELETVKQLKETENTLKEFSL</sequence>
<dbReference type="InterPro" id="IPR034718">
    <property type="entry name" value="RlpA"/>
</dbReference>
<evidence type="ECO:0000256" key="1">
    <source>
        <dbReference type="ARBA" id="ARBA00023239"/>
    </source>
</evidence>
<dbReference type="InterPro" id="IPR009009">
    <property type="entry name" value="RlpA-like_DPBB"/>
</dbReference>
<evidence type="ECO:0000256" key="5">
    <source>
        <dbReference type="SAM" id="Coils"/>
    </source>
</evidence>
<gene>
    <name evidence="3" type="primary">rlpA</name>
    <name evidence="7" type="ORF">CDL10_01195</name>
</gene>
<name>A0A2M9R852_9FLAO</name>
<dbReference type="HAMAP" id="MF_02071">
    <property type="entry name" value="RlpA"/>
    <property type="match status" value="1"/>
</dbReference>
<dbReference type="NCBIfam" id="TIGR00413">
    <property type="entry name" value="rlpA"/>
    <property type="match status" value="1"/>
</dbReference>
<dbReference type="EC" id="4.2.2.-" evidence="3"/>
<dbReference type="GO" id="GO:0071555">
    <property type="term" value="P:cell wall organization"/>
    <property type="evidence" value="ECO:0007669"/>
    <property type="project" value="UniProtKB-KW"/>
</dbReference>